<name>A0ABV1TNV8_9ACTN</name>
<dbReference type="Gene3D" id="3.40.50.150">
    <property type="entry name" value="Vaccinia Virus protein VP39"/>
    <property type="match status" value="1"/>
</dbReference>
<evidence type="ECO:0000313" key="5">
    <source>
        <dbReference type="Proteomes" id="UP001490365"/>
    </source>
</evidence>
<evidence type="ECO:0000256" key="1">
    <source>
        <dbReference type="ARBA" id="ARBA00022603"/>
    </source>
</evidence>
<dbReference type="Proteomes" id="UP001490365">
    <property type="component" value="Unassembled WGS sequence"/>
</dbReference>
<evidence type="ECO:0000259" key="3">
    <source>
        <dbReference type="Pfam" id="PF08242"/>
    </source>
</evidence>
<proteinExistence type="predicted"/>
<dbReference type="PANTHER" id="PTHR44942">
    <property type="entry name" value="METHYLTRANSF_11 DOMAIN-CONTAINING PROTEIN"/>
    <property type="match status" value="1"/>
</dbReference>
<keyword evidence="2 4" id="KW-0808">Transferase</keyword>
<dbReference type="GO" id="GO:0008168">
    <property type="term" value="F:methyltransferase activity"/>
    <property type="evidence" value="ECO:0007669"/>
    <property type="project" value="UniProtKB-KW"/>
</dbReference>
<dbReference type="Pfam" id="PF08242">
    <property type="entry name" value="Methyltransf_12"/>
    <property type="match status" value="1"/>
</dbReference>
<gene>
    <name evidence="4" type="ORF">ABT211_30830</name>
</gene>
<dbReference type="RefSeq" id="WP_351960022.1">
    <property type="nucleotide sequence ID" value="NZ_JBEOZM010000017.1"/>
</dbReference>
<sequence>MTYPDDPSPSLPADQEALFAAAAAEYDRYRPGVPAEAAQLLADTVRDLPDPTLLDLGTGTGQVPRALLKALPTLAYIEGVDWSRPMLDQARAALTPLLGDCTLSLVQTSADVYAPLAPLPGEDRWTPDLITCCRAYHWMSGPDVLAMAHRIAAPQATLAIMGDGSLWTYEADWTWALRDLIQRYLGPRRRAGVLGDYPEPVRPFQEDLADSAWSEVIEHRVPVTRSWTPEVVLGYLRTTSFAGAELFGERHAAFEDEARALLNELAVGGSLLEEAVFTVLLARRPGDGR</sequence>
<evidence type="ECO:0000313" key="4">
    <source>
        <dbReference type="EMBL" id="MER6271655.1"/>
    </source>
</evidence>
<dbReference type="SUPFAM" id="SSF53335">
    <property type="entry name" value="S-adenosyl-L-methionine-dependent methyltransferases"/>
    <property type="match status" value="1"/>
</dbReference>
<protein>
    <submittedName>
        <fullName evidence="4">Class I SAM-dependent methyltransferase</fullName>
        <ecNumber evidence="4">2.1.1.-</ecNumber>
    </submittedName>
</protein>
<feature type="domain" description="Methyltransferase type 12" evidence="3">
    <location>
        <begin position="54"/>
        <end position="152"/>
    </location>
</feature>
<evidence type="ECO:0000256" key="2">
    <source>
        <dbReference type="ARBA" id="ARBA00022679"/>
    </source>
</evidence>
<reference evidence="4 5" key="1">
    <citation type="submission" date="2024-06" db="EMBL/GenBank/DDBJ databases">
        <title>The Natural Products Discovery Center: Release of the First 8490 Sequenced Strains for Exploring Actinobacteria Biosynthetic Diversity.</title>
        <authorList>
            <person name="Kalkreuter E."/>
            <person name="Kautsar S.A."/>
            <person name="Yang D."/>
            <person name="Bader C.D."/>
            <person name="Teijaro C.N."/>
            <person name="Fluegel L."/>
            <person name="Davis C.M."/>
            <person name="Simpson J.R."/>
            <person name="Lauterbach L."/>
            <person name="Steele A.D."/>
            <person name="Gui C."/>
            <person name="Meng S."/>
            <person name="Li G."/>
            <person name="Viehrig K."/>
            <person name="Ye F."/>
            <person name="Su P."/>
            <person name="Kiefer A.F."/>
            <person name="Nichols A."/>
            <person name="Cepeda A.J."/>
            <person name="Yan W."/>
            <person name="Fan B."/>
            <person name="Jiang Y."/>
            <person name="Adhikari A."/>
            <person name="Zheng C.-J."/>
            <person name="Schuster L."/>
            <person name="Cowan T.M."/>
            <person name="Smanski M.J."/>
            <person name="Chevrette M.G."/>
            <person name="De Carvalho L.P.S."/>
            <person name="Shen B."/>
        </authorList>
    </citation>
    <scope>NUCLEOTIDE SEQUENCE [LARGE SCALE GENOMIC DNA]</scope>
    <source>
        <strain evidence="4 5">NPDC001694</strain>
    </source>
</reference>
<dbReference type="InterPro" id="IPR013217">
    <property type="entry name" value="Methyltransf_12"/>
</dbReference>
<dbReference type="InterPro" id="IPR051052">
    <property type="entry name" value="Diverse_substrate_MTase"/>
</dbReference>
<organism evidence="4 5">
    <name type="scientific">Streptomyces sp. 900105755</name>
    <dbReference type="NCBI Taxonomy" id="3154389"/>
    <lineage>
        <taxon>Bacteria</taxon>
        <taxon>Bacillati</taxon>
        <taxon>Actinomycetota</taxon>
        <taxon>Actinomycetes</taxon>
        <taxon>Kitasatosporales</taxon>
        <taxon>Streptomycetaceae</taxon>
        <taxon>Streptomyces</taxon>
    </lineage>
</organism>
<accession>A0ABV1TNV8</accession>
<dbReference type="PANTHER" id="PTHR44942:SF4">
    <property type="entry name" value="METHYLTRANSFERASE TYPE 11 DOMAIN-CONTAINING PROTEIN"/>
    <property type="match status" value="1"/>
</dbReference>
<keyword evidence="5" id="KW-1185">Reference proteome</keyword>
<dbReference type="GO" id="GO:0032259">
    <property type="term" value="P:methylation"/>
    <property type="evidence" value="ECO:0007669"/>
    <property type="project" value="UniProtKB-KW"/>
</dbReference>
<dbReference type="EMBL" id="JBEOZM010000017">
    <property type="protein sequence ID" value="MER6271655.1"/>
    <property type="molecule type" value="Genomic_DNA"/>
</dbReference>
<dbReference type="InterPro" id="IPR029063">
    <property type="entry name" value="SAM-dependent_MTases_sf"/>
</dbReference>
<dbReference type="EC" id="2.1.1.-" evidence="4"/>
<comment type="caution">
    <text evidence="4">The sequence shown here is derived from an EMBL/GenBank/DDBJ whole genome shotgun (WGS) entry which is preliminary data.</text>
</comment>
<dbReference type="CDD" id="cd02440">
    <property type="entry name" value="AdoMet_MTases"/>
    <property type="match status" value="1"/>
</dbReference>
<keyword evidence="1 4" id="KW-0489">Methyltransferase</keyword>